<feature type="transmembrane region" description="Helical" evidence="1">
    <location>
        <begin position="39"/>
        <end position="57"/>
    </location>
</feature>
<proteinExistence type="predicted"/>
<gene>
    <name evidence="2" type="ORF">Csa_5G612250</name>
</gene>
<dbReference type="EMBL" id="CM002926">
    <property type="protein sequence ID" value="KGN52145.1"/>
    <property type="molecule type" value="Genomic_DNA"/>
</dbReference>
<organism evidence="2 3">
    <name type="scientific">Cucumis sativus</name>
    <name type="common">Cucumber</name>
    <dbReference type="NCBI Taxonomy" id="3659"/>
    <lineage>
        <taxon>Eukaryota</taxon>
        <taxon>Viridiplantae</taxon>
        <taxon>Streptophyta</taxon>
        <taxon>Embryophyta</taxon>
        <taxon>Tracheophyta</taxon>
        <taxon>Spermatophyta</taxon>
        <taxon>Magnoliopsida</taxon>
        <taxon>eudicotyledons</taxon>
        <taxon>Gunneridae</taxon>
        <taxon>Pentapetalae</taxon>
        <taxon>rosids</taxon>
        <taxon>fabids</taxon>
        <taxon>Cucurbitales</taxon>
        <taxon>Cucurbitaceae</taxon>
        <taxon>Benincaseae</taxon>
        <taxon>Cucumis</taxon>
    </lineage>
</organism>
<protein>
    <submittedName>
        <fullName evidence="2">Uncharacterized protein</fullName>
    </submittedName>
</protein>
<reference evidence="2 3" key="3">
    <citation type="journal article" date="2010" name="BMC Genomics">
        <title>Transcriptome sequencing and comparative analysis of cucumber flowers with different sex types.</title>
        <authorList>
            <person name="Guo S."/>
            <person name="Zheng Y."/>
            <person name="Joung J.G."/>
            <person name="Liu S."/>
            <person name="Zhang Z."/>
            <person name="Crasta O.R."/>
            <person name="Sobral B.W."/>
            <person name="Xu Y."/>
            <person name="Huang S."/>
            <person name="Fei Z."/>
        </authorList>
    </citation>
    <scope>NUCLEOTIDE SEQUENCE [LARGE SCALE GENOMIC DNA]</scope>
    <source>
        <strain evidence="3">cv. 9930</strain>
    </source>
</reference>
<keyword evidence="1" id="KW-0472">Membrane</keyword>
<evidence type="ECO:0000313" key="3">
    <source>
        <dbReference type="Proteomes" id="UP000029981"/>
    </source>
</evidence>
<reference evidence="2 3" key="4">
    <citation type="journal article" date="2011" name="BMC Genomics">
        <title>RNA-Seq improves annotation of protein-coding genes in the cucumber genome.</title>
        <authorList>
            <person name="Li Z."/>
            <person name="Zhang Z."/>
            <person name="Yan P."/>
            <person name="Huang S."/>
            <person name="Fei Z."/>
            <person name="Lin K."/>
        </authorList>
    </citation>
    <scope>NUCLEOTIDE SEQUENCE [LARGE SCALE GENOMIC DNA]</scope>
    <source>
        <strain evidence="3">cv. 9930</strain>
    </source>
</reference>
<keyword evidence="1" id="KW-1133">Transmembrane helix</keyword>
<accession>A0A0A0KR94</accession>
<dbReference type="Proteomes" id="UP000029981">
    <property type="component" value="Chromosome 5"/>
</dbReference>
<reference evidence="2 3" key="1">
    <citation type="journal article" date="2009" name="Nat. Genet.">
        <title>The genome of the cucumber, Cucumis sativus L.</title>
        <authorList>
            <person name="Huang S."/>
            <person name="Li R."/>
            <person name="Zhang Z."/>
            <person name="Li L."/>
            <person name="Gu X."/>
            <person name="Fan W."/>
            <person name="Lucas W.J."/>
            <person name="Wang X."/>
            <person name="Xie B."/>
            <person name="Ni P."/>
            <person name="Ren Y."/>
            <person name="Zhu H."/>
            <person name="Li J."/>
            <person name="Lin K."/>
            <person name="Jin W."/>
            <person name="Fei Z."/>
            <person name="Li G."/>
            <person name="Staub J."/>
            <person name="Kilian A."/>
            <person name="van der Vossen E.A."/>
            <person name="Wu Y."/>
            <person name="Guo J."/>
            <person name="He J."/>
            <person name="Jia Z."/>
            <person name="Ren Y."/>
            <person name="Tian G."/>
            <person name="Lu Y."/>
            <person name="Ruan J."/>
            <person name="Qian W."/>
            <person name="Wang M."/>
            <person name="Huang Q."/>
            <person name="Li B."/>
            <person name="Xuan Z."/>
            <person name="Cao J."/>
            <person name="Asan"/>
            <person name="Wu Z."/>
            <person name="Zhang J."/>
            <person name="Cai Q."/>
            <person name="Bai Y."/>
            <person name="Zhao B."/>
            <person name="Han Y."/>
            <person name="Li Y."/>
            <person name="Li X."/>
            <person name="Wang S."/>
            <person name="Shi Q."/>
            <person name="Liu S."/>
            <person name="Cho W.K."/>
            <person name="Kim J.Y."/>
            <person name="Xu Y."/>
            <person name="Heller-Uszynska K."/>
            <person name="Miao H."/>
            <person name="Cheng Z."/>
            <person name="Zhang S."/>
            <person name="Wu J."/>
            <person name="Yang Y."/>
            <person name="Kang H."/>
            <person name="Li M."/>
            <person name="Liang H."/>
            <person name="Ren X."/>
            <person name="Shi Z."/>
            <person name="Wen M."/>
            <person name="Jian M."/>
            <person name="Yang H."/>
            <person name="Zhang G."/>
            <person name="Yang Z."/>
            <person name="Chen R."/>
            <person name="Liu S."/>
            <person name="Li J."/>
            <person name="Ma L."/>
            <person name="Liu H."/>
            <person name="Zhou Y."/>
            <person name="Zhao J."/>
            <person name="Fang X."/>
            <person name="Li G."/>
            <person name="Fang L."/>
            <person name="Li Y."/>
            <person name="Liu D."/>
            <person name="Zheng H."/>
            <person name="Zhang Y."/>
            <person name="Qin N."/>
            <person name="Li Z."/>
            <person name="Yang G."/>
            <person name="Yang S."/>
            <person name="Bolund L."/>
            <person name="Kristiansen K."/>
            <person name="Zheng H."/>
            <person name="Li S."/>
            <person name="Zhang X."/>
            <person name="Yang H."/>
            <person name="Wang J."/>
            <person name="Sun R."/>
            <person name="Zhang B."/>
            <person name="Jiang S."/>
            <person name="Wang J."/>
            <person name="Du Y."/>
            <person name="Li S."/>
        </authorList>
    </citation>
    <scope>NUCLEOTIDE SEQUENCE [LARGE SCALE GENOMIC DNA]</scope>
    <source>
        <strain evidence="3">cv. 9930</strain>
    </source>
</reference>
<dbReference type="Gramene" id="KGN52145">
    <property type="protein sequence ID" value="KGN52145"/>
    <property type="gene ID" value="Csa_5G612250"/>
</dbReference>
<evidence type="ECO:0000313" key="2">
    <source>
        <dbReference type="EMBL" id="KGN52145.1"/>
    </source>
</evidence>
<dbReference type="AlphaFoldDB" id="A0A0A0KR94"/>
<keyword evidence="1" id="KW-0812">Transmembrane</keyword>
<evidence type="ECO:0000256" key="1">
    <source>
        <dbReference type="SAM" id="Phobius"/>
    </source>
</evidence>
<reference evidence="2 3" key="2">
    <citation type="journal article" date="2009" name="PLoS ONE">
        <title>An integrated genetic and cytogenetic map of the cucumber genome.</title>
        <authorList>
            <person name="Ren Y."/>
            <person name="Zhang Z."/>
            <person name="Liu J."/>
            <person name="Staub J.E."/>
            <person name="Han Y."/>
            <person name="Cheng Z."/>
            <person name="Li X."/>
            <person name="Lu J."/>
            <person name="Miao H."/>
            <person name="Kang H."/>
            <person name="Xie B."/>
            <person name="Gu X."/>
            <person name="Wang X."/>
            <person name="Du Y."/>
            <person name="Jin W."/>
            <person name="Huang S."/>
        </authorList>
    </citation>
    <scope>NUCLEOTIDE SEQUENCE [LARGE SCALE GENOMIC DNA]</scope>
    <source>
        <strain evidence="3">cv. 9930</strain>
    </source>
</reference>
<keyword evidence="3" id="KW-1185">Reference proteome</keyword>
<sequence>MALCFHKRRFEYNTISFAVAAQSRNLAEAERSPVRSVASPSSISALFSLTIIAYLLLDAF</sequence>
<name>A0A0A0KR94_CUCSA</name>